<organism evidence="3 4">
    <name type="scientific">Aplysia californica</name>
    <name type="common">California sea hare</name>
    <dbReference type="NCBI Taxonomy" id="6500"/>
    <lineage>
        <taxon>Eukaryota</taxon>
        <taxon>Metazoa</taxon>
        <taxon>Spiralia</taxon>
        <taxon>Lophotrochozoa</taxon>
        <taxon>Mollusca</taxon>
        <taxon>Gastropoda</taxon>
        <taxon>Heterobranchia</taxon>
        <taxon>Euthyneura</taxon>
        <taxon>Tectipleura</taxon>
        <taxon>Aplysiida</taxon>
        <taxon>Aplysioidea</taxon>
        <taxon>Aplysiidae</taxon>
        <taxon>Aplysia</taxon>
    </lineage>
</organism>
<dbReference type="SUPFAM" id="SSF53300">
    <property type="entry name" value="vWA-like"/>
    <property type="match status" value="2"/>
</dbReference>
<dbReference type="InterPro" id="IPR002035">
    <property type="entry name" value="VWF_A"/>
</dbReference>
<dbReference type="PANTHER" id="PTHR24020">
    <property type="entry name" value="COLLAGEN ALPHA"/>
    <property type="match status" value="1"/>
</dbReference>
<gene>
    <name evidence="4" type="primary">LOC101856890</name>
</gene>
<keyword evidence="1" id="KW-0732">Signal</keyword>
<name>A0ABM0JNQ8_APLCA</name>
<dbReference type="GO" id="GO:0005581">
    <property type="term" value="C:collagen trimer"/>
    <property type="evidence" value="ECO:0007669"/>
    <property type="project" value="UniProtKB-KW"/>
</dbReference>
<feature type="domain" description="VWFA" evidence="2">
    <location>
        <begin position="29"/>
        <end position="205"/>
    </location>
</feature>
<dbReference type="PROSITE" id="PS50234">
    <property type="entry name" value="VWFA"/>
    <property type="match status" value="2"/>
</dbReference>
<dbReference type="SMART" id="SM00327">
    <property type="entry name" value="VWA"/>
    <property type="match status" value="2"/>
</dbReference>
<dbReference type="PANTHER" id="PTHR24020:SF20">
    <property type="entry name" value="PH DOMAIN-CONTAINING PROTEIN"/>
    <property type="match status" value="1"/>
</dbReference>
<dbReference type="Gene3D" id="3.40.50.410">
    <property type="entry name" value="von Willebrand factor, type A domain"/>
    <property type="match status" value="2"/>
</dbReference>
<dbReference type="RefSeq" id="XP_005097975.1">
    <property type="nucleotide sequence ID" value="XM_005097918.3"/>
</dbReference>
<accession>A0ABM0JNQ8</accession>
<feature type="signal peptide" evidence="1">
    <location>
        <begin position="1"/>
        <end position="19"/>
    </location>
</feature>
<dbReference type="Proteomes" id="UP000694888">
    <property type="component" value="Unplaced"/>
</dbReference>
<dbReference type="Pfam" id="PF00092">
    <property type="entry name" value="VWA"/>
    <property type="match status" value="2"/>
</dbReference>
<dbReference type="PRINTS" id="PR00453">
    <property type="entry name" value="VWFADOMAIN"/>
</dbReference>
<dbReference type="GeneID" id="101856890"/>
<evidence type="ECO:0000313" key="3">
    <source>
        <dbReference type="Proteomes" id="UP000694888"/>
    </source>
</evidence>
<protein>
    <submittedName>
        <fullName evidence="4">Collagen alpha-1(XIV) chain</fullName>
    </submittedName>
</protein>
<sequence>MLKVGLVLCFLAALGGAQGSNISCSQPADIAFLLHDSRNISAEDFKEMITFVKELVAQFDISLTSTRIAVIKFSHGTDVEFTFGVYNTLSEVERGLDAIQQRKWDETKLNSGIHTSRFILRANGRRDVPHILIAITSGLSDNRAETVRQANLTRGDGVEIFIIGVGSLDQVQLEEIASEPFSDHLFNVTEYSELSSLGGILSEKTCPDTGLTDIPSDQVAAQEACYQMPAEVVFVLDISSSIFMHDFQKQLAFVSSLIRIFDIGENETRVAAISFSTNATVEFHLDEFYDQKDVRDHVEMIRYTGGGTNTGDALKLVNDSVLISERGVRSNVSHVVIVVTDGRSENSTETKAQANVLKDSGVLMFAIGVGPYVDDQELEAIASEPSENFIFTIADYDTLTSIKNTLALRVCDVGIPGNQTEIDAE</sequence>
<feature type="domain" description="VWFA" evidence="2">
    <location>
        <begin position="231"/>
        <end position="406"/>
    </location>
</feature>
<keyword evidence="4" id="KW-0176">Collagen</keyword>
<evidence type="ECO:0000313" key="4">
    <source>
        <dbReference type="RefSeq" id="XP_005097975.1"/>
    </source>
</evidence>
<dbReference type="InterPro" id="IPR050525">
    <property type="entry name" value="ECM_Assembly_Org"/>
</dbReference>
<evidence type="ECO:0000256" key="1">
    <source>
        <dbReference type="SAM" id="SignalP"/>
    </source>
</evidence>
<reference evidence="4" key="1">
    <citation type="submission" date="2025-08" db="UniProtKB">
        <authorList>
            <consortium name="RefSeq"/>
        </authorList>
    </citation>
    <scope>IDENTIFICATION</scope>
</reference>
<dbReference type="CDD" id="cd01450">
    <property type="entry name" value="vWFA_subfamily_ECM"/>
    <property type="match status" value="1"/>
</dbReference>
<feature type="chain" id="PRO_5045429789" evidence="1">
    <location>
        <begin position="20"/>
        <end position="425"/>
    </location>
</feature>
<dbReference type="CDD" id="cd01472">
    <property type="entry name" value="vWA_collagen"/>
    <property type="match status" value="1"/>
</dbReference>
<proteinExistence type="predicted"/>
<dbReference type="InterPro" id="IPR036465">
    <property type="entry name" value="vWFA_dom_sf"/>
</dbReference>
<keyword evidence="3" id="KW-1185">Reference proteome</keyword>
<evidence type="ECO:0000259" key="2">
    <source>
        <dbReference type="PROSITE" id="PS50234"/>
    </source>
</evidence>